<evidence type="ECO:0000313" key="3">
    <source>
        <dbReference type="Proteomes" id="UP000069272"/>
    </source>
</evidence>
<keyword evidence="3" id="KW-1185">Reference proteome</keyword>
<protein>
    <submittedName>
        <fullName evidence="2">Uncharacterized protein</fullName>
    </submittedName>
</protein>
<organism evidence="2 3">
    <name type="scientific">Anopheles albimanus</name>
    <name type="common">New world malaria mosquito</name>
    <dbReference type="NCBI Taxonomy" id="7167"/>
    <lineage>
        <taxon>Eukaryota</taxon>
        <taxon>Metazoa</taxon>
        <taxon>Ecdysozoa</taxon>
        <taxon>Arthropoda</taxon>
        <taxon>Hexapoda</taxon>
        <taxon>Insecta</taxon>
        <taxon>Pterygota</taxon>
        <taxon>Neoptera</taxon>
        <taxon>Endopterygota</taxon>
        <taxon>Diptera</taxon>
        <taxon>Nematocera</taxon>
        <taxon>Culicoidea</taxon>
        <taxon>Culicidae</taxon>
        <taxon>Anophelinae</taxon>
        <taxon>Anopheles</taxon>
    </lineage>
</organism>
<reference evidence="2 3" key="1">
    <citation type="journal article" date="2017" name="G3 (Bethesda)">
        <title>The Physical Genome Mapping of Anopheles albimanus Corrected Scaffold Misassemblies and Identified Interarm Rearrangements in Genus Anopheles.</title>
        <authorList>
            <person name="Artemov G.N."/>
            <person name="Peery A.N."/>
            <person name="Jiang X."/>
            <person name="Tu Z."/>
            <person name="Stegniy V.N."/>
            <person name="Sharakhova M.V."/>
            <person name="Sharakhov I.V."/>
        </authorList>
    </citation>
    <scope>NUCLEOTIDE SEQUENCE [LARGE SCALE GENOMIC DNA]</scope>
    <source>
        <strain evidence="2 3">ALBI9_A</strain>
    </source>
</reference>
<evidence type="ECO:0000256" key="1">
    <source>
        <dbReference type="SAM" id="MobiDB-lite"/>
    </source>
</evidence>
<proteinExistence type="predicted"/>
<dbReference type="AlphaFoldDB" id="A0A182FXM5"/>
<evidence type="ECO:0000313" key="2">
    <source>
        <dbReference type="EnsemblMetazoa" id="AALB014393-PA"/>
    </source>
</evidence>
<sequence length="27" mass="2821">MLLSASTSAGTESRAAGFRLRNHSGSR</sequence>
<name>A0A182FXM5_ANOAL</name>
<feature type="region of interest" description="Disordered" evidence="1">
    <location>
        <begin position="1"/>
        <end position="27"/>
    </location>
</feature>
<dbReference type="VEuPathDB" id="VectorBase:AALB014393"/>
<dbReference type="Proteomes" id="UP000069272">
    <property type="component" value="Chromosome 3R"/>
</dbReference>
<reference evidence="2" key="2">
    <citation type="submission" date="2022-08" db="UniProtKB">
        <authorList>
            <consortium name="EnsemblMetazoa"/>
        </authorList>
    </citation>
    <scope>IDENTIFICATION</scope>
    <source>
        <strain evidence="2">STECLA/ALBI9_A</strain>
    </source>
</reference>
<accession>A0A182FXM5</accession>
<feature type="compositionally biased region" description="Polar residues" evidence="1">
    <location>
        <begin position="1"/>
        <end position="11"/>
    </location>
</feature>
<dbReference type="EnsemblMetazoa" id="AALB014393-RA">
    <property type="protein sequence ID" value="AALB014393-PA"/>
    <property type="gene ID" value="AALB014393"/>
</dbReference>